<comment type="similarity">
    <text evidence="1">Belongs to the CFA/CMAS family.</text>
</comment>
<organism evidence="7 8">
    <name type="scientific">Kaistia geumhonensis</name>
    <dbReference type="NCBI Taxonomy" id="410839"/>
    <lineage>
        <taxon>Bacteria</taxon>
        <taxon>Pseudomonadati</taxon>
        <taxon>Pseudomonadota</taxon>
        <taxon>Alphaproteobacteria</taxon>
        <taxon>Hyphomicrobiales</taxon>
        <taxon>Kaistiaceae</taxon>
        <taxon>Kaistia</taxon>
    </lineage>
</organism>
<evidence type="ECO:0000313" key="7">
    <source>
        <dbReference type="EMBL" id="MDQ0517126.1"/>
    </source>
</evidence>
<dbReference type="Proteomes" id="UP001223743">
    <property type="component" value="Unassembled WGS sequence"/>
</dbReference>
<dbReference type="GO" id="GO:0032259">
    <property type="term" value="P:methylation"/>
    <property type="evidence" value="ECO:0007669"/>
    <property type="project" value="UniProtKB-KW"/>
</dbReference>
<dbReference type="EC" id="2.1.1.79" evidence="7"/>
<dbReference type="PIRSF" id="PIRSF003085">
    <property type="entry name" value="CMAS"/>
    <property type="match status" value="1"/>
</dbReference>
<protein>
    <submittedName>
        <fullName evidence="7">Cyclopropane-fatty-acyl-phospholipid synthase</fullName>
        <ecNumber evidence="7">2.1.1.79</ecNumber>
    </submittedName>
</protein>
<dbReference type="RefSeq" id="WP_266278697.1">
    <property type="nucleotide sequence ID" value="NZ_JAPKNF010000001.1"/>
</dbReference>
<accession>A0ABU0M857</accession>
<proteinExistence type="inferred from homology"/>
<evidence type="ECO:0000256" key="3">
    <source>
        <dbReference type="ARBA" id="ARBA00022679"/>
    </source>
</evidence>
<evidence type="ECO:0000313" key="8">
    <source>
        <dbReference type="Proteomes" id="UP001223743"/>
    </source>
</evidence>
<keyword evidence="5" id="KW-0443">Lipid metabolism</keyword>
<dbReference type="GO" id="GO:0008825">
    <property type="term" value="F:cyclopropane-fatty-acyl-phospholipid synthase activity"/>
    <property type="evidence" value="ECO:0007669"/>
    <property type="project" value="UniProtKB-EC"/>
</dbReference>
<dbReference type="CDD" id="cd02440">
    <property type="entry name" value="AdoMet_MTases"/>
    <property type="match status" value="1"/>
</dbReference>
<dbReference type="Gene3D" id="3.40.50.150">
    <property type="entry name" value="Vaccinia Virus protein VP39"/>
    <property type="match status" value="1"/>
</dbReference>
<sequence>MSGRTAGGRTERFAALIAHIRDVMGIGLAFRLWDGTRIPADASDDALTVAIADEGAVAGLFRSPKIDTLINLYVSKRLDLLNGTLFDLVAERPKVRSREVRRLLDKKLLLRSFADFVFSPRGGPWPLEQIRGDRAQRDGSETANKENVHYHYDVSNAFYALWLDPEMVYTCAYFRDWDNDIATAQRDKLDMICRKLRLKPGETLLDIGSGWGALVCHAAQHYGVNAVGVTLADEQYVFAREKVARLGLQDRIRFELKDYTQVQGQFDKIASIGMFEQVGIPNYPTYFSTVHRLLKPGGLYLHHAIARPAKMTEKAFRRTNPEYAAIRRYIFPGGELDHLGMSVANLERFGFEVHDVEGWREHYRMTLRHWHDRLLARYDDAVREVGEVKTRLWLAYIAGCSVAFERNSVTINQTLASRRQRGPSGLPPSREDIYRDWPAAPDA</sequence>
<dbReference type="InterPro" id="IPR029063">
    <property type="entry name" value="SAM-dependent_MTases_sf"/>
</dbReference>
<dbReference type="InterPro" id="IPR003333">
    <property type="entry name" value="CMAS"/>
</dbReference>
<feature type="region of interest" description="Disordered" evidence="6">
    <location>
        <begin position="415"/>
        <end position="443"/>
    </location>
</feature>
<evidence type="ECO:0000256" key="5">
    <source>
        <dbReference type="ARBA" id="ARBA00023098"/>
    </source>
</evidence>
<dbReference type="Pfam" id="PF02353">
    <property type="entry name" value="CMAS"/>
    <property type="match status" value="1"/>
</dbReference>
<keyword evidence="3 7" id="KW-0808">Transferase</keyword>
<keyword evidence="4" id="KW-0949">S-adenosyl-L-methionine</keyword>
<gene>
    <name evidence="7" type="ORF">QO015_002739</name>
</gene>
<dbReference type="InterPro" id="IPR050723">
    <property type="entry name" value="CFA/CMAS"/>
</dbReference>
<evidence type="ECO:0000256" key="6">
    <source>
        <dbReference type="SAM" id="MobiDB-lite"/>
    </source>
</evidence>
<dbReference type="PANTHER" id="PTHR43667:SF1">
    <property type="entry name" value="CYCLOPROPANE-FATTY-ACYL-PHOSPHOLIPID SYNTHASE"/>
    <property type="match status" value="1"/>
</dbReference>
<dbReference type="EMBL" id="JAUSWJ010000001">
    <property type="protein sequence ID" value="MDQ0517126.1"/>
    <property type="molecule type" value="Genomic_DNA"/>
</dbReference>
<evidence type="ECO:0000256" key="1">
    <source>
        <dbReference type="ARBA" id="ARBA00010815"/>
    </source>
</evidence>
<comment type="caution">
    <text evidence="7">The sequence shown here is derived from an EMBL/GenBank/DDBJ whole genome shotgun (WGS) entry which is preliminary data.</text>
</comment>
<name>A0ABU0M857_9HYPH</name>
<evidence type="ECO:0000256" key="2">
    <source>
        <dbReference type="ARBA" id="ARBA00022603"/>
    </source>
</evidence>
<evidence type="ECO:0000256" key="4">
    <source>
        <dbReference type="ARBA" id="ARBA00022691"/>
    </source>
</evidence>
<dbReference type="SUPFAM" id="SSF53335">
    <property type="entry name" value="S-adenosyl-L-methionine-dependent methyltransferases"/>
    <property type="match status" value="1"/>
</dbReference>
<keyword evidence="2 7" id="KW-0489">Methyltransferase</keyword>
<keyword evidence="8" id="KW-1185">Reference proteome</keyword>
<dbReference type="PANTHER" id="PTHR43667">
    <property type="entry name" value="CYCLOPROPANE-FATTY-ACYL-PHOSPHOLIPID SYNTHASE"/>
    <property type="match status" value="1"/>
</dbReference>
<reference evidence="7 8" key="1">
    <citation type="submission" date="2023-07" db="EMBL/GenBank/DDBJ databases">
        <title>Genomic Encyclopedia of Type Strains, Phase IV (KMG-IV): sequencing the most valuable type-strain genomes for metagenomic binning, comparative biology and taxonomic classification.</title>
        <authorList>
            <person name="Goeker M."/>
        </authorList>
    </citation>
    <scope>NUCLEOTIDE SEQUENCE [LARGE SCALE GENOMIC DNA]</scope>
    <source>
        <strain evidence="7 8">B1-1</strain>
    </source>
</reference>